<dbReference type="AlphaFoldDB" id="A0A165SQA2"/>
<reference evidence="1 2" key="1">
    <citation type="journal article" date="2016" name="Mol. Biol. Evol.">
        <title>Comparative Genomics of Early-Diverging Mushroom-Forming Fungi Provides Insights into the Origins of Lignocellulose Decay Capabilities.</title>
        <authorList>
            <person name="Nagy L.G."/>
            <person name="Riley R."/>
            <person name="Tritt A."/>
            <person name="Adam C."/>
            <person name="Daum C."/>
            <person name="Floudas D."/>
            <person name="Sun H."/>
            <person name="Yadav J.S."/>
            <person name="Pangilinan J."/>
            <person name="Larsson K.H."/>
            <person name="Matsuura K."/>
            <person name="Barry K."/>
            <person name="Labutti K."/>
            <person name="Kuo R."/>
            <person name="Ohm R.A."/>
            <person name="Bhattacharya S.S."/>
            <person name="Shirouzu T."/>
            <person name="Yoshinaga Y."/>
            <person name="Martin F.M."/>
            <person name="Grigoriev I.V."/>
            <person name="Hibbett D.S."/>
        </authorList>
    </citation>
    <scope>NUCLEOTIDE SEQUENCE [LARGE SCALE GENOMIC DNA]</scope>
    <source>
        <strain evidence="1 2">L-15889</strain>
    </source>
</reference>
<accession>A0A165SQA2</accession>
<evidence type="ECO:0000313" key="1">
    <source>
        <dbReference type="EMBL" id="KZT72332.1"/>
    </source>
</evidence>
<proteinExistence type="predicted"/>
<dbReference type="Proteomes" id="UP000076727">
    <property type="component" value="Unassembled WGS sequence"/>
</dbReference>
<dbReference type="OrthoDB" id="3181072at2759"/>
<gene>
    <name evidence="1" type="ORF">DAEQUDRAFT_664319</name>
</gene>
<organism evidence="1 2">
    <name type="scientific">Daedalea quercina L-15889</name>
    <dbReference type="NCBI Taxonomy" id="1314783"/>
    <lineage>
        <taxon>Eukaryota</taxon>
        <taxon>Fungi</taxon>
        <taxon>Dikarya</taxon>
        <taxon>Basidiomycota</taxon>
        <taxon>Agaricomycotina</taxon>
        <taxon>Agaricomycetes</taxon>
        <taxon>Polyporales</taxon>
        <taxon>Fomitopsis</taxon>
    </lineage>
</organism>
<evidence type="ECO:0000313" key="2">
    <source>
        <dbReference type="Proteomes" id="UP000076727"/>
    </source>
</evidence>
<sequence length="157" mass="18162">MHLLPYARVGVHLELTCQRRAQIREQVKTQVAEQVKAQLGLQIRQHLPEPLARRVEESRRQIEEVKHAVQNSEARSRNSALKTFNLDDPLDEVLKPDGTRCDLYPTNLRSLFAYTGTEARQLAAAYELGEHRDRENNINRFMAHIGEQRTQQRPSIS</sequence>
<protein>
    <submittedName>
        <fullName evidence="1">Uncharacterized protein</fullName>
    </submittedName>
</protein>
<name>A0A165SQA2_9APHY</name>
<dbReference type="EMBL" id="KV429041">
    <property type="protein sequence ID" value="KZT72332.1"/>
    <property type="molecule type" value="Genomic_DNA"/>
</dbReference>
<keyword evidence="2" id="KW-1185">Reference proteome</keyword>